<dbReference type="InterPro" id="IPR024467">
    <property type="entry name" value="Xre/MbcA/ParS-like_toxin-bd"/>
</dbReference>
<dbReference type="NCBIfam" id="TIGR02293">
    <property type="entry name" value="TAS_TIGR02293"/>
    <property type="match status" value="1"/>
</dbReference>
<dbReference type="KEGG" id="fgg:FSB75_03330"/>
<protein>
    <submittedName>
        <fullName evidence="3">DUF2384 domain-containing protein</fullName>
    </submittedName>
</protein>
<organism evidence="3 4">
    <name type="scientific">Flavisolibacter ginsenosidimutans</name>
    <dbReference type="NCBI Taxonomy" id="661481"/>
    <lineage>
        <taxon>Bacteria</taxon>
        <taxon>Pseudomonadati</taxon>
        <taxon>Bacteroidota</taxon>
        <taxon>Chitinophagia</taxon>
        <taxon>Chitinophagales</taxon>
        <taxon>Chitinophagaceae</taxon>
        <taxon>Flavisolibacter</taxon>
    </lineage>
</organism>
<dbReference type="Pfam" id="PF09722">
    <property type="entry name" value="Xre_MbcA_ParS_C"/>
    <property type="match status" value="1"/>
</dbReference>
<dbReference type="EMBL" id="CP042433">
    <property type="protein sequence ID" value="QEC54973.1"/>
    <property type="molecule type" value="Genomic_DNA"/>
</dbReference>
<dbReference type="OrthoDB" id="5770459at2"/>
<accession>A0A5B8UER7</accession>
<dbReference type="Pfam" id="PF20432">
    <property type="entry name" value="Xre-like-HTH"/>
    <property type="match status" value="1"/>
</dbReference>
<name>A0A5B8UER7_9BACT</name>
<evidence type="ECO:0000313" key="4">
    <source>
        <dbReference type="Proteomes" id="UP000321204"/>
    </source>
</evidence>
<proteinExistence type="predicted"/>
<evidence type="ECO:0000259" key="2">
    <source>
        <dbReference type="Pfam" id="PF20432"/>
    </source>
</evidence>
<dbReference type="GO" id="GO:0003677">
    <property type="term" value="F:DNA binding"/>
    <property type="evidence" value="ECO:0007669"/>
    <property type="project" value="InterPro"/>
</dbReference>
<dbReference type="Proteomes" id="UP000321204">
    <property type="component" value="Chromosome"/>
</dbReference>
<feature type="domain" description="Antitoxin Xre/MbcA/ParS-like toxin-binding" evidence="1">
    <location>
        <begin position="103"/>
        <end position="151"/>
    </location>
</feature>
<gene>
    <name evidence="3" type="ORF">FSB75_03330</name>
</gene>
<dbReference type="InterPro" id="IPR011979">
    <property type="entry name" value="Antitox_Xre"/>
</dbReference>
<reference evidence="3 4" key="1">
    <citation type="journal article" date="2015" name="Int. J. Syst. Evol. Microbiol.">
        <title>Flavisolibacter ginsenosidimutans sp. nov., with ginsenoside-converting activity isolated from soil used for cultivating ginseng.</title>
        <authorList>
            <person name="Zhao Y."/>
            <person name="Liu Q."/>
            <person name="Kang M.S."/>
            <person name="Jin F."/>
            <person name="Yu H."/>
            <person name="Im W.T."/>
        </authorList>
    </citation>
    <scope>NUCLEOTIDE SEQUENCE [LARGE SCALE GENOMIC DNA]</scope>
    <source>
        <strain evidence="3 4">Gsoil 636</strain>
    </source>
</reference>
<feature type="domain" description="Antitoxin Xre-like helix-turn-helix" evidence="2">
    <location>
        <begin position="38"/>
        <end position="96"/>
    </location>
</feature>
<evidence type="ECO:0000313" key="3">
    <source>
        <dbReference type="EMBL" id="QEC54973.1"/>
    </source>
</evidence>
<sequence length="154" mass="17613">MKVKEPAAAYQIRNPLSKVGNSKAKVIPLHQWNSFDKISAIRDGVSKEELENLKNGAELDYDTLSLALNVAKATLHNKKGKARFDKYISERVFLIAELYSYGYDVFGNREKFNGWMKRENRALGWVTPLSLIDTLYGIEEVRHLIGRIEYGVYS</sequence>
<dbReference type="AlphaFoldDB" id="A0A5B8UER7"/>
<evidence type="ECO:0000259" key="1">
    <source>
        <dbReference type="Pfam" id="PF09722"/>
    </source>
</evidence>
<keyword evidence="4" id="KW-1185">Reference proteome</keyword>
<dbReference type="InterPro" id="IPR046847">
    <property type="entry name" value="Xre-like_HTH"/>
</dbReference>
<dbReference type="RefSeq" id="WP_146782732.1">
    <property type="nucleotide sequence ID" value="NZ_BAABIO010000006.1"/>
</dbReference>